<dbReference type="KEGG" id="acan:ACA1_172080"/>
<dbReference type="VEuPathDB" id="AmoebaDB:ACA1_172080"/>
<dbReference type="EMBL" id="KB007811">
    <property type="protein sequence ID" value="ELR24623.1"/>
    <property type="molecule type" value="Genomic_DNA"/>
</dbReference>
<organism evidence="3 4">
    <name type="scientific">Acanthamoeba castellanii (strain ATCC 30010 / Neff)</name>
    <dbReference type="NCBI Taxonomy" id="1257118"/>
    <lineage>
        <taxon>Eukaryota</taxon>
        <taxon>Amoebozoa</taxon>
        <taxon>Discosea</taxon>
        <taxon>Longamoebia</taxon>
        <taxon>Centramoebida</taxon>
        <taxon>Acanthamoebidae</taxon>
        <taxon>Acanthamoeba</taxon>
    </lineage>
</organism>
<feature type="coiled-coil region" evidence="1">
    <location>
        <begin position="25"/>
        <end position="107"/>
    </location>
</feature>
<evidence type="ECO:0000259" key="2">
    <source>
        <dbReference type="SMART" id="SM00568"/>
    </source>
</evidence>
<evidence type="ECO:0000313" key="3">
    <source>
        <dbReference type="EMBL" id="ELR24623.1"/>
    </source>
</evidence>
<dbReference type="InterPro" id="IPR004182">
    <property type="entry name" value="GRAM"/>
</dbReference>
<dbReference type="PANTHER" id="PTHR37402:SF1">
    <property type="entry name" value="GRAM DOMAIN-CONTAINING PROTEIN 4"/>
    <property type="match status" value="1"/>
</dbReference>
<dbReference type="AlphaFoldDB" id="L8HIX0"/>
<dbReference type="OrthoDB" id="1708389at2759"/>
<dbReference type="RefSeq" id="XP_004356523.1">
    <property type="nucleotide sequence ID" value="XM_004356470.1"/>
</dbReference>
<dbReference type="Proteomes" id="UP000011083">
    <property type="component" value="Unassembled WGS sequence"/>
</dbReference>
<sequence length="257" mass="29075">MEGTAGGGGGTCGGEGERLSDQQKLQVLRREFLKLREEHTQLQSQLAEFSKLKAKVRLLGLIQEDRRVLTEELVASNEKIAELVHENELLKESNNELSIENKKMKEQALKLNQYLDSAVDDLKQSTVRASRSLQANENDQLYQKRFCLPDTEPLIASYSCFDSKMRGGKLYLSPNYLCFGTHFSRILGDGDTIIRLKDVRHVRKEKIFQLGKGGGKSLHFVLSDTEVVLFRGFVNRDKALDNILEQAKRFGATLLDN</sequence>
<accession>L8HIX0</accession>
<evidence type="ECO:0000313" key="4">
    <source>
        <dbReference type="Proteomes" id="UP000011083"/>
    </source>
</evidence>
<dbReference type="PANTHER" id="PTHR37402">
    <property type="entry name" value="GRAM DOMAIN-CONTAINING PROTEIN 4"/>
    <property type="match status" value="1"/>
</dbReference>
<name>L8HIX0_ACACF</name>
<dbReference type="InterPro" id="IPR011993">
    <property type="entry name" value="PH-like_dom_sf"/>
</dbReference>
<dbReference type="OMA" id="FLRRKEC"/>
<gene>
    <name evidence="3" type="ORF">ACA1_172080</name>
</gene>
<reference evidence="3 4" key="1">
    <citation type="journal article" date="2013" name="Genome Biol.">
        <title>Genome of Acanthamoeba castellanii highlights extensive lateral gene transfer and early evolution of tyrosine kinase signaling.</title>
        <authorList>
            <person name="Clarke M."/>
            <person name="Lohan A.J."/>
            <person name="Liu B."/>
            <person name="Lagkouvardos I."/>
            <person name="Roy S."/>
            <person name="Zafar N."/>
            <person name="Bertelli C."/>
            <person name="Schilde C."/>
            <person name="Kianianmomeni A."/>
            <person name="Burglin T.R."/>
            <person name="Frech C."/>
            <person name="Turcotte B."/>
            <person name="Kopec K.O."/>
            <person name="Synnott J.M."/>
            <person name="Choo C."/>
            <person name="Paponov I."/>
            <person name="Finkler A."/>
            <person name="Soon Heng Tan C."/>
            <person name="Hutchins A.P."/>
            <person name="Weinmeier T."/>
            <person name="Rattei T."/>
            <person name="Chu J.S."/>
            <person name="Gimenez G."/>
            <person name="Irimia M."/>
            <person name="Rigden D.J."/>
            <person name="Fitzpatrick D.A."/>
            <person name="Lorenzo-Morales J."/>
            <person name="Bateman A."/>
            <person name="Chiu C.H."/>
            <person name="Tang P."/>
            <person name="Hegemann P."/>
            <person name="Fromm H."/>
            <person name="Raoult D."/>
            <person name="Greub G."/>
            <person name="Miranda-Saavedra D."/>
            <person name="Chen N."/>
            <person name="Nash P."/>
            <person name="Ginger M.L."/>
            <person name="Horn M."/>
            <person name="Schaap P."/>
            <person name="Caler L."/>
            <person name="Loftus B."/>
        </authorList>
    </citation>
    <scope>NUCLEOTIDE SEQUENCE [LARGE SCALE GENOMIC DNA]</scope>
    <source>
        <strain evidence="3 4">Neff</strain>
    </source>
</reference>
<dbReference type="Gene3D" id="2.30.29.30">
    <property type="entry name" value="Pleckstrin-homology domain (PH domain)/Phosphotyrosine-binding domain (PTB)"/>
    <property type="match status" value="1"/>
</dbReference>
<evidence type="ECO:0000256" key="1">
    <source>
        <dbReference type="SAM" id="Coils"/>
    </source>
</evidence>
<keyword evidence="1" id="KW-0175">Coiled coil</keyword>
<keyword evidence="4" id="KW-1185">Reference proteome</keyword>
<dbReference type="Pfam" id="PF02893">
    <property type="entry name" value="GRAM"/>
    <property type="match status" value="1"/>
</dbReference>
<protein>
    <submittedName>
        <fullName evidence="3">GRAM domain containing protein</fullName>
    </submittedName>
</protein>
<dbReference type="SMART" id="SM00568">
    <property type="entry name" value="GRAM"/>
    <property type="match status" value="1"/>
</dbReference>
<dbReference type="InterPro" id="IPR037847">
    <property type="entry name" value="GRAMDC4"/>
</dbReference>
<proteinExistence type="predicted"/>
<dbReference type="GeneID" id="14925645"/>
<feature type="domain" description="GRAM" evidence="2">
    <location>
        <begin position="140"/>
        <end position="206"/>
    </location>
</feature>